<comment type="similarity">
    <text evidence="2">Belongs to the bacterial solute-binding protein 8 family.</text>
</comment>
<name>A0A853EVH8_9MICO</name>
<dbReference type="GO" id="GO:0030288">
    <property type="term" value="C:outer membrane-bounded periplasmic space"/>
    <property type="evidence" value="ECO:0007669"/>
    <property type="project" value="TreeGrafter"/>
</dbReference>
<keyword evidence="4 5" id="KW-0732">Signal</keyword>
<evidence type="ECO:0000313" key="7">
    <source>
        <dbReference type="EMBL" id="NYS94567.1"/>
    </source>
</evidence>
<proteinExistence type="inferred from homology"/>
<gene>
    <name evidence="7" type="ORF">HZZ10_13690</name>
</gene>
<dbReference type="InterPro" id="IPR002491">
    <property type="entry name" value="ABC_transptr_periplasmic_BD"/>
</dbReference>
<comment type="subcellular location">
    <subcellularLocation>
        <location evidence="1">Cell envelope</location>
    </subcellularLocation>
</comment>
<feature type="signal peptide" evidence="5">
    <location>
        <begin position="1"/>
        <end position="26"/>
    </location>
</feature>
<dbReference type="RefSeq" id="WP_179913929.1">
    <property type="nucleotide sequence ID" value="NZ_JACBYE010000037.1"/>
</dbReference>
<organism evidence="7 8">
    <name type="scientific">Sanguibacter inulinus</name>
    <dbReference type="NCBI Taxonomy" id="60922"/>
    <lineage>
        <taxon>Bacteria</taxon>
        <taxon>Bacillati</taxon>
        <taxon>Actinomycetota</taxon>
        <taxon>Actinomycetes</taxon>
        <taxon>Micrococcales</taxon>
        <taxon>Sanguibacteraceae</taxon>
        <taxon>Sanguibacter</taxon>
    </lineage>
</organism>
<keyword evidence="3" id="KW-0813">Transport</keyword>
<protein>
    <submittedName>
        <fullName evidence="7">ABC transporter substrate-binding protein</fullName>
    </submittedName>
</protein>
<evidence type="ECO:0000259" key="6">
    <source>
        <dbReference type="PROSITE" id="PS50983"/>
    </source>
</evidence>
<sequence>MHSFSAPSARALWPIAAALTSTALLVACSTTTSSSTEAPATSGRTVETVLGPVTVPEQIDSVVVIEGRRDLDIALALDLPVVGFPLEGEGSLDLESPLAEARAAAVAEHGAEGLFLADEINIEAIAEAAPSVIISRSDDVEEIFDQLSAIAPVVAIGDQDTSGWQDDLRLVAEATGTTVRAEELVTAYDDRVADVASTYADVIAEHPVVPLGSDSSGSQVRPNRLLSTVLQDVGALPSEVFAEAIETGDGIEHSPERLVEAYDDADGIIALVNGADEWSATQASPLWSRLPAVAAGHVVRSDKSTHEGGPLTAMHSLDVVEELYAGF</sequence>
<evidence type="ECO:0000313" key="8">
    <source>
        <dbReference type="Proteomes" id="UP000561011"/>
    </source>
</evidence>
<dbReference type="PANTHER" id="PTHR30532:SF1">
    <property type="entry name" value="IRON(3+)-HYDROXAMATE-BINDING PROTEIN FHUD"/>
    <property type="match status" value="1"/>
</dbReference>
<dbReference type="Gene3D" id="3.40.50.1980">
    <property type="entry name" value="Nitrogenase molybdenum iron protein domain"/>
    <property type="match status" value="2"/>
</dbReference>
<reference evidence="7 8" key="1">
    <citation type="submission" date="2020-07" db="EMBL/GenBank/DDBJ databases">
        <title>MOT database genomes.</title>
        <authorList>
            <person name="Joseph S."/>
            <person name="Aduse-Opoku J."/>
            <person name="Hashim A."/>
            <person name="Wade W."/>
            <person name="Curtis M."/>
        </authorList>
    </citation>
    <scope>NUCLEOTIDE SEQUENCE [LARGE SCALE GENOMIC DNA]</scope>
    <source>
        <strain evidence="7 8">DSM 100099</strain>
    </source>
</reference>
<dbReference type="EMBL" id="JACBYE010000037">
    <property type="protein sequence ID" value="NYS94567.1"/>
    <property type="molecule type" value="Genomic_DNA"/>
</dbReference>
<evidence type="ECO:0000256" key="1">
    <source>
        <dbReference type="ARBA" id="ARBA00004196"/>
    </source>
</evidence>
<dbReference type="PANTHER" id="PTHR30532">
    <property type="entry name" value="IRON III DICITRATE-BINDING PERIPLASMIC PROTEIN"/>
    <property type="match status" value="1"/>
</dbReference>
<evidence type="ECO:0000256" key="3">
    <source>
        <dbReference type="ARBA" id="ARBA00022448"/>
    </source>
</evidence>
<evidence type="ECO:0000256" key="2">
    <source>
        <dbReference type="ARBA" id="ARBA00008814"/>
    </source>
</evidence>
<comment type="caution">
    <text evidence="7">The sequence shown here is derived from an EMBL/GenBank/DDBJ whole genome shotgun (WGS) entry which is preliminary data.</text>
</comment>
<keyword evidence="8" id="KW-1185">Reference proteome</keyword>
<dbReference type="Pfam" id="PF01497">
    <property type="entry name" value="Peripla_BP_2"/>
    <property type="match status" value="1"/>
</dbReference>
<dbReference type="AlphaFoldDB" id="A0A853EVH8"/>
<evidence type="ECO:0000256" key="4">
    <source>
        <dbReference type="ARBA" id="ARBA00022729"/>
    </source>
</evidence>
<dbReference type="GO" id="GO:1901678">
    <property type="term" value="P:iron coordination entity transport"/>
    <property type="evidence" value="ECO:0007669"/>
    <property type="project" value="UniProtKB-ARBA"/>
</dbReference>
<dbReference type="SUPFAM" id="SSF53807">
    <property type="entry name" value="Helical backbone' metal receptor"/>
    <property type="match status" value="1"/>
</dbReference>
<evidence type="ECO:0000256" key="5">
    <source>
        <dbReference type="SAM" id="SignalP"/>
    </source>
</evidence>
<accession>A0A853EVH8</accession>
<feature type="domain" description="Fe/B12 periplasmic-binding" evidence="6">
    <location>
        <begin position="62"/>
        <end position="327"/>
    </location>
</feature>
<dbReference type="Proteomes" id="UP000561011">
    <property type="component" value="Unassembled WGS sequence"/>
</dbReference>
<feature type="chain" id="PRO_5039729371" evidence="5">
    <location>
        <begin position="27"/>
        <end position="327"/>
    </location>
</feature>
<dbReference type="InterPro" id="IPR051313">
    <property type="entry name" value="Bact_iron-sidero_bind"/>
</dbReference>
<dbReference type="PROSITE" id="PS50983">
    <property type="entry name" value="FE_B12_PBP"/>
    <property type="match status" value="1"/>
</dbReference>